<feature type="compositionally biased region" description="Low complexity" evidence="2">
    <location>
        <begin position="767"/>
        <end position="793"/>
    </location>
</feature>
<dbReference type="AlphaFoldDB" id="A0A3M6UT20"/>
<dbReference type="Gene3D" id="2.80.10.50">
    <property type="match status" value="1"/>
</dbReference>
<dbReference type="InterPro" id="IPR007934">
    <property type="entry name" value="AbfB_ABD"/>
</dbReference>
<feature type="signal peptide" evidence="3">
    <location>
        <begin position="1"/>
        <end position="21"/>
    </location>
</feature>
<dbReference type="STRING" id="46731.A0A3M6UT20"/>
<evidence type="ECO:0000256" key="2">
    <source>
        <dbReference type="SAM" id="MobiDB-lite"/>
    </source>
</evidence>
<dbReference type="PANTHER" id="PTHR46769">
    <property type="entry name" value="POLYCYSTIC KIDNEY AND HEPATIC DISEASE 1 (AUTOSOMAL RECESSIVE)-LIKE 1"/>
    <property type="match status" value="1"/>
</dbReference>
<dbReference type="Proteomes" id="UP000275408">
    <property type="component" value="Unassembled WGS sequence"/>
</dbReference>
<dbReference type="Pfam" id="PF07691">
    <property type="entry name" value="PA14"/>
    <property type="match status" value="1"/>
</dbReference>
<dbReference type="InterPro" id="IPR011658">
    <property type="entry name" value="PA14_dom"/>
</dbReference>
<reference evidence="5 6" key="1">
    <citation type="journal article" date="2018" name="Sci. Rep.">
        <title>Comparative analysis of the Pocillopora damicornis genome highlights role of immune system in coral evolution.</title>
        <authorList>
            <person name="Cunning R."/>
            <person name="Bay R.A."/>
            <person name="Gillette P."/>
            <person name="Baker A.C."/>
            <person name="Traylor-Knowles N."/>
        </authorList>
    </citation>
    <scope>NUCLEOTIDE SEQUENCE [LARGE SCALE GENOMIC DNA]</scope>
    <source>
        <strain evidence="5">RSMAS</strain>
        <tissue evidence="5">Whole animal</tissue>
    </source>
</reference>
<feature type="region of interest" description="Disordered" evidence="2">
    <location>
        <begin position="607"/>
        <end position="638"/>
    </location>
</feature>
<protein>
    <recommendedName>
        <fullName evidence="4">PA14 domain-containing protein</fullName>
    </recommendedName>
</protein>
<dbReference type="OrthoDB" id="406838at2759"/>
<evidence type="ECO:0000256" key="1">
    <source>
        <dbReference type="ARBA" id="ARBA00022729"/>
    </source>
</evidence>
<dbReference type="SUPFAM" id="SSF56988">
    <property type="entry name" value="Anthrax protective antigen"/>
    <property type="match status" value="1"/>
</dbReference>
<feature type="chain" id="PRO_5018332827" description="PA14 domain-containing protein" evidence="3">
    <location>
        <begin position="22"/>
        <end position="811"/>
    </location>
</feature>
<feature type="compositionally biased region" description="Pro residues" evidence="2">
    <location>
        <begin position="794"/>
        <end position="811"/>
    </location>
</feature>
<keyword evidence="1 3" id="KW-0732">Signal</keyword>
<dbReference type="GO" id="GO:0046556">
    <property type="term" value="F:alpha-L-arabinofuranosidase activity"/>
    <property type="evidence" value="ECO:0007669"/>
    <property type="project" value="InterPro"/>
</dbReference>
<dbReference type="PROSITE" id="PS51820">
    <property type="entry name" value="PA14"/>
    <property type="match status" value="1"/>
</dbReference>
<name>A0A3M6UT20_POCDA</name>
<accession>A0A3M6UT20</accession>
<organism evidence="5 6">
    <name type="scientific">Pocillopora damicornis</name>
    <name type="common">Cauliflower coral</name>
    <name type="synonym">Millepora damicornis</name>
    <dbReference type="NCBI Taxonomy" id="46731"/>
    <lineage>
        <taxon>Eukaryota</taxon>
        <taxon>Metazoa</taxon>
        <taxon>Cnidaria</taxon>
        <taxon>Anthozoa</taxon>
        <taxon>Hexacorallia</taxon>
        <taxon>Scleractinia</taxon>
        <taxon>Astrocoeniina</taxon>
        <taxon>Pocilloporidae</taxon>
        <taxon>Pocillopora</taxon>
    </lineage>
</organism>
<feature type="region of interest" description="Disordered" evidence="2">
    <location>
        <begin position="763"/>
        <end position="811"/>
    </location>
</feature>
<dbReference type="Pfam" id="PF05270">
    <property type="entry name" value="AbfB"/>
    <property type="match status" value="1"/>
</dbReference>
<evidence type="ECO:0000313" key="6">
    <source>
        <dbReference type="Proteomes" id="UP000275408"/>
    </source>
</evidence>
<dbReference type="SUPFAM" id="SSF110221">
    <property type="entry name" value="AbfB domain"/>
    <property type="match status" value="1"/>
</dbReference>
<comment type="caution">
    <text evidence="5">The sequence shown here is derived from an EMBL/GenBank/DDBJ whole genome shotgun (WGS) entry which is preliminary data.</text>
</comment>
<dbReference type="InterPro" id="IPR036195">
    <property type="entry name" value="AbfB_ABD_sf"/>
</dbReference>
<dbReference type="PANTHER" id="PTHR46769:SF2">
    <property type="entry name" value="FIBROCYSTIN-L ISOFORM 2 PRECURSOR-RELATED"/>
    <property type="match status" value="1"/>
</dbReference>
<evidence type="ECO:0000259" key="4">
    <source>
        <dbReference type="PROSITE" id="PS51820"/>
    </source>
</evidence>
<dbReference type="InterPro" id="IPR052387">
    <property type="entry name" value="Fibrocystin"/>
</dbReference>
<dbReference type="SMART" id="SM00758">
    <property type="entry name" value="PA14"/>
    <property type="match status" value="1"/>
</dbReference>
<gene>
    <name evidence="5" type="ORF">pdam_00023122</name>
</gene>
<sequence length="811" mass="89330">MRSVHLLIWIIIFMYESPASCFTSKKHMGKHDGNVYSTAREEIPKRTTAFHEIHRKKGVVLERWDGIDGYLIEKLLEDPRFPMLPTYVSYTPKFSEPVNWGDNYGSRIRGYFVPKKSGQHVFYIASDNGGQLFLSVTDNPDGKILIARVGKDHESLPMQFRKYPEQQSYPINMKNGSYYYIEALHKEQYGNDSLAVAVMTPDFDFLAPIPSDYLWTLPPPKPHVNDSASSFYLVKIAAKAGARAGATLGVNEALKSGAKAGALAGAEAGTRAGAQAGAEAAREAATEVATKTLKEALSKLGTFQKPTFNIYAANGSVIPLTPGSVSSSGQTTGTTGSIGIGTASAVAGSQTSQINQTGLTGQTSQPGEGGVGGSISATITAGTQGATNAVAAGHSGVFHGAYVYNREKPYYIPTPGENSHIIARKMVYLESRGLSRVLVNGALYVIHSLDVPASQNPIYNLCWRITNGKLELTQNCQAFAIKIPGFDKGTGEHQTISFESMCLPGHYIRQKNYRFVLGHQGDTKFDYDASAAFFQVFSLPGAFQFSLMRKGWYICRSINRNYHRTEVVTDYNMASSEWLKRCSFALRPLAANENPLMNCYDTIEPSKPPSVAPTDTKPPLTNKTTIRTTRPTTVPTTPHKDYEPCVNFTFWNTAGVPFILYSSLKPEGYLVTGPKLHLHYVIRDQKVIDLKALHMKRTNVMDELTDTQQLFLDKPKIAARQIVSFWAKDPEGKREILLDGKKIIYAIPGLHCWHYIEVKVTSRPKHSPSTTKPTTRTTTVKPTTQTPRPATTKLPPPTPPPPPPPRIPHIH</sequence>
<evidence type="ECO:0000256" key="3">
    <source>
        <dbReference type="SAM" id="SignalP"/>
    </source>
</evidence>
<dbReference type="Gene3D" id="2.60.120.1560">
    <property type="match status" value="1"/>
</dbReference>
<feature type="non-terminal residue" evidence="5">
    <location>
        <position position="811"/>
    </location>
</feature>
<evidence type="ECO:0000313" key="5">
    <source>
        <dbReference type="EMBL" id="RMX56717.1"/>
    </source>
</evidence>
<keyword evidence="6" id="KW-1185">Reference proteome</keyword>
<feature type="domain" description="PA14" evidence="4">
    <location>
        <begin position="54"/>
        <end position="213"/>
    </location>
</feature>
<dbReference type="InterPro" id="IPR037524">
    <property type="entry name" value="PA14/GLEYA"/>
</dbReference>
<dbReference type="GO" id="GO:0046373">
    <property type="term" value="P:L-arabinose metabolic process"/>
    <property type="evidence" value="ECO:0007669"/>
    <property type="project" value="InterPro"/>
</dbReference>
<dbReference type="EMBL" id="RCHS01000818">
    <property type="protein sequence ID" value="RMX56717.1"/>
    <property type="molecule type" value="Genomic_DNA"/>
</dbReference>
<proteinExistence type="predicted"/>
<feature type="compositionally biased region" description="Low complexity" evidence="2">
    <location>
        <begin position="618"/>
        <end position="637"/>
    </location>
</feature>